<evidence type="ECO:0000256" key="1">
    <source>
        <dbReference type="ARBA" id="ARBA00022723"/>
    </source>
</evidence>
<feature type="domain" description="RING-type" evidence="7">
    <location>
        <begin position="18"/>
        <end position="58"/>
    </location>
</feature>
<feature type="compositionally biased region" description="Low complexity" evidence="6">
    <location>
        <begin position="372"/>
        <end position="384"/>
    </location>
</feature>
<feature type="domain" description="B box-type" evidence="8">
    <location>
        <begin position="153"/>
        <end position="194"/>
    </location>
</feature>
<dbReference type="InterPro" id="IPR027370">
    <property type="entry name" value="Znf-RING_euk"/>
</dbReference>
<evidence type="ECO:0000313" key="10">
    <source>
        <dbReference type="Proteomes" id="UP001519460"/>
    </source>
</evidence>
<dbReference type="PROSITE" id="PS50089">
    <property type="entry name" value="ZF_RING_2"/>
    <property type="match status" value="1"/>
</dbReference>
<sequence length="1269" mass="141304">MATGGEGGAGAVRSKLECAICLERYRRPKLLPCFHTFCQACLQTLAGTSPSFPCPACRAPVIVPPEGVGALQTNFYIEEDLDNEPTHTKLCEVCDEQREATHKCLQCKQKYCGPCRRCHDAFTSLRSHTVISLQTNTDDPENLKGKSQGVAQSVEEKCLKHPKHDLILYCTSCKTNICMQCKLTSHEGHPTEDLADAGAKVKARVQDKLERMKEEKAVLDSVLATAEFECARLQELEKKTKEEMANRVKLLTEWSRPAVESVQSAILALISRLRAHTQHVQDQHAAVVAQCDHVTRVLDSDVDADIVSLEAQMTEVTVDRKEMSQLQETVKKEASGFMCKHNPCAVNPADVLAFVGVLEKGSQSSHDQSVDTNTSGTNATAASGMLGTGVPNTLSIPKPAPRVIVYSTDTESIVHSICPTSQNRVWVYYWAGGVKVLALYDEHGQQVERSNNTNMNGRPMTILEDITIDRHLTEYDKIVWIQPGGGGGEIDIKERVEIRPCCKGVRDGVYMVELKRIEQDLFSPSSLGCRLVSFDSLQPFKWNEKASIGTVDGTVRDVSANRRFIAAIKNRLYNSSLNVYKIVDSDSKLDSGYTPGKSLYLRDACFCLIDGREMLLVIVSDNTVHVLDHTDGCRFVRYLDTGPLTLHNPRYLATDYHHRVWIGCHGGKTNFYTEEDLDNEPTHTKLCEMCDEQREATHKCLQCKQKYCGPCRRCHDAFTSLRSHTVISLQTDSDDPENLKGKTQGVAHSVEEKSLKHPKHELILYCTSCKTNICMQCKLTSHDGHPTEDLADAGAKVKARVQDKLERMKEEKAVLDSVLATAEFECRRLQELEKKTKEEMENRVKLLTQWSRQAVESVQSATMAQILSIRAHIQHVQDQHAAVVAQCGHVTRVLDSDVDTDIVSLEAQMTEVTVDRKEMSQLQEIVKKEASGFMCKHNPSAVNPADIVAFVGVLEKGSQSSHDQSVDASTSGTNTTAASRMLGTGVPNTLSVPKPAPRIIVYSSDKSIVSSICPTSQNYVWVQYKAGGVEVMVLYDEHGKQLERRSNTDISGRPMTILQDITIYKHRTKYHKLVWIQPGGGGGEIDIKEQVDIRPCCKGVRDGVYMVELKRKEQGSFFPSSLGYRVVSFDSLKPFRWNEKASIGTVDGTVCDISANRGFIAAMKYTSFDSSLSVYKIVDSVSKRDSTYPLGKGLYPRDACFCLIDGREMLLVAVDGNKVHVLDHTDGCRFVRYLDTKPLTLHNPYYLATDYHHRVWIGCQGGKVILVYL</sequence>
<dbReference type="SMART" id="SM00184">
    <property type="entry name" value="RING"/>
    <property type="match status" value="1"/>
</dbReference>
<evidence type="ECO:0000259" key="8">
    <source>
        <dbReference type="PROSITE" id="PS50119"/>
    </source>
</evidence>
<dbReference type="InterPro" id="IPR013083">
    <property type="entry name" value="Znf_RING/FYVE/PHD"/>
</dbReference>
<dbReference type="Pfam" id="PF00643">
    <property type="entry name" value="zf-B_box"/>
    <property type="match status" value="2"/>
</dbReference>
<dbReference type="AlphaFoldDB" id="A0ABD0K2L7"/>
<comment type="caution">
    <text evidence="9">The sequence shown here is derived from an EMBL/GenBank/DDBJ whole genome shotgun (WGS) entry which is preliminary data.</text>
</comment>
<dbReference type="Pfam" id="PF13445">
    <property type="entry name" value="zf-RING_UBOX"/>
    <property type="match status" value="1"/>
</dbReference>
<dbReference type="GO" id="GO:0008270">
    <property type="term" value="F:zinc ion binding"/>
    <property type="evidence" value="ECO:0007669"/>
    <property type="project" value="UniProtKB-KW"/>
</dbReference>
<evidence type="ECO:0000313" key="9">
    <source>
        <dbReference type="EMBL" id="KAK7481642.1"/>
    </source>
</evidence>
<name>A0ABD0K2L7_9CAEN</name>
<evidence type="ECO:0000256" key="3">
    <source>
        <dbReference type="ARBA" id="ARBA00022833"/>
    </source>
</evidence>
<feature type="region of interest" description="Disordered" evidence="6">
    <location>
        <begin position="363"/>
        <end position="384"/>
    </location>
</feature>
<dbReference type="Gene3D" id="3.30.40.10">
    <property type="entry name" value="Zinc/RING finger domain, C3HC4 (zinc finger)"/>
    <property type="match status" value="1"/>
</dbReference>
<evidence type="ECO:0000259" key="7">
    <source>
        <dbReference type="PROSITE" id="PS50089"/>
    </source>
</evidence>
<dbReference type="InterPro" id="IPR000315">
    <property type="entry name" value="Znf_B-box"/>
</dbReference>
<keyword evidence="1" id="KW-0479">Metal-binding</keyword>
<keyword evidence="3" id="KW-0862">Zinc</keyword>
<dbReference type="SMART" id="SM00336">
    <property type="entry name" value="BBOX"/>
    <property type="match status" value="4"/>
</dbReference>
<evidence type="ECO:0000256" key="4">
    <source>
        <dbReference type="PROSITE-ProRule" id="PRU00024"/>
    </source>
</evidence>
<dbReference type="SUPFAM" id="SSF57845">
    <property type="entry name" value="B-box zinc-binding domain"/>
    <property type="match status" value="2"/>
</dbReference>
<protein>
    <submittedName>
        <fullName evidence="9">Uncharacterized protein</fullName>
    </submittedName>
</protein>
<dbReference type="InterPro" id="IPR001841">
    <property type="entry name" value="Znf_RING"/>
</dbReference>
<feature type="coiled-coil region" evidence="5">
    <location>
        <begin position="798"/>
        <end position="849"/>
    </location>
</feature>
<evidence type="ECO:0000256" key="6">
    <source>
        <dbReference type="SAM" id="MobiDB-lite"/>
    </source>
</evidence>
<dbReference type="Proteomes" id="UP001519460">
    <property type="component" value="Unassembled WGS sequence"/>
</dbReference>
<keyword evidence="10" id="KW-1185">Reference proteome</keyword>
<dbReference type="PROSITE" id="PS50119">
    <property type="entry name" value="ZF_BBOX"/>
    <property type="match status" value="4"/>
</dbReference>
<feature type="domain" description="B box-type" evidence="8">
    <location>
        <begin position="756"/>
        <end position="790"/>
    </location>
</feature>
<feature type="coiled-coil region" evidence="5">
    <location>
        <begin position="202"/>
        <end position="253"/>
    </location>
</feature>
<organism evidence="9 10">
    <name type="scientific">Batillaria attramentaria</name>
    <dbReference type="NCBI Taxonomy" id="370345"/>
    <lineage>
        <taxon>Eukaryota</taxon>
        <taxon>Metazoa</taxon>
        <taxon>Spiralia</taxon>
        <taxon>Lophotrochozoa</taxon>
        <taxon>Mollusca</taxon>
        <taxon>Gastropoda</taxon>
        <taxon>Caenogastropoda</taxon>
        <taxon>Sorbeoconcha</taxon>
        <taxon>Cerithioidea</taxon>
        <taxon>Batillariidae</taxon>
        <taxon>Batillaria</taxon>
    </lineage>
</organism>
<dbReference type="PANTHER" id="PTHR25462:SF296">
    <property type="entry name" value="MEIOTIC P26, ISOFORM F"/>
    <property type="match status" value="1"/>
</dbReference>
<feature type="compositionally biased region" description="Low complexity" evidence="6">
    <location>
        <begin position="968"/>
        <end position="979"/>
    </location>
</feature>
<feature type="region of interest" description="Disordered" evidence="6">
    <location>
        <begin position="960"/>
        <end position="989"/>
    </location>
</feature>
<accession>A0ABD0K2L7</accession>
<keyword evidence="2 4" id="KW-0863">Zinc-finger</keyword>
<dbReference type="Gene3D" id="3.30.160.60">
    <property type="entry name" value="Classic Zinc Finger"/>
    <property type="match status" value="2"/>
</dbReference>
<keyword evidence="5" id="KW-0175">Coiled coil</keyword>
<evidence type="ECO:0000256" key="2">
    <source>
        <dbReference type="ARBA" id="ARBA00022771"/>
    </source>
</evidence>
<feature type="domain" description="B box-type" evidence="8">
    <location>
        <begin position="682"/>
        <end position="729"/>
    </location>
</feature>
<dbReference type="PROSITE" id="PS00518">
    <property type="entry name" value="ZF_RING_1"/>
    <property type="match status" value="1"/>
</dbReference>
<gene>
    <name evidence="9" type="ORF">BaRGS_00027158</name>
</gene>
<dbReference type="InterPro" id="IPR047153">
    <property type="entry name" value="TRIM45/56/19-like"/>
</dbReference>
<dbReference type="SUPFAM" id="SSF57850">
    <property type="entry name" value="RING/U-box"/>
    <property type="match status" value="1"/>
</dbReference>
<dbReference type="Gene3D" id="4.10.830.40">
    <property type="match status" value="2"/>
</dbReference>
<proteinExistence type="predicted"/>
<dbReference type="CDD" id="cd19757">
    <property type="entry name" value="Bbox1"/>
    <property type="match status" value="2"/>
</dbReference>
<dbReference type="InterPro" id="IPR017907">
    <property type="entry name" value="Znf_RING_CS"/>
</dbReference>
<dbReference type="PANTHER" id="PTHR25462">
    <property type="entry name" value="BONUS, ISOFORM C-RELATED"/>
    <property type="match status" value="1"/>
</dbReference>
<reference evidence="9 10" key="1">
    <citation type="journal article" date="2023" name="Sci. Data">
        <title>Genome assembly of the Korean intertidal mud-creeper Batillaria attramentaria.</title>
        <authorList>
            <person name="Patra A.K."/>
            <person name="Ho P.T."/>
            <person name="Jun S."/>
            <person name="Lee S.J."/>
            <person name="Kim Y."/>
            <person name="Won Y.J."/>
        </authorList>
    </citation>
    <scope>NUCLEOTIDE SEQUENCE [LARGE SCALE GENOMIC DNA]</scope>
    <source>
        <strain evidence="9">Wonlab-2016</strain>
    </source>
</reference>
<evidence type="ECO:0000256" key="5">
    <source>
        <dbReference type="SAM" id="Coils"/>
    </source>
</evidence>
<feature type="domain" description="B box-type" evidence="8">
    <location>
        <begin position="86"/>
        <end position="133"/>
    </location>
</feature>
<dbReference type="EMBL" id="JACVVK020000259">
    <property type="protein sequence ID" value="KAK7481642.1"/>
    <property type="molecule type" value="Genomic_DNA"/>
</dbReference>